<dbReference type="InterPro" id="IPR041657">
    <property type="entry name" value="HTH_17"/>
</dbReference>
<dbReference type="AlphaFoldDB" id="A0A3E4WPB6"/>
<dbReference type="InterPro" id="IPR009061">
    <property type="entry name" value="DNA-bd_dom_put_sf"/>
</dbReference>
<dbReference type="Proteomes" id="UP001199363">
    <property type="component" value="Unassembled WGS sequence"/>
</dbReference>
<evidence type="ECO:0000313" key="11">
    <source>
        <dbReference type="Proteomes" id="UP000285469"/>
    </source>
</evidence>
<dbReference type="SUPFAM" id="SSF46955">
    <property type="entry name" value="Putative DNA-binding domain"/>
    <property type="match status" value="1"/>
</dbReference>
<evidence type="ECO:0000313" key="8">
    <source>
        <dbReference type="Proteomes" id="UP000261003"/>
    </source>
</evidence>
<keyword evidence="4" id="KW-0238">DNA-binding</keyword>
<dbReference type="InterPro" id="IPR010093">
    <property type="entry name" value="SinI_DNA-bd"/>
</dbReference>
<dbReference type="Pfam" id="PF12728">
    <property type="entry name" value="HTH_17"/>
    <property type="match status" value="1"/>
</dbReference>
<proteinExistence type="predicted"/>
<evidence type="ECO:0000313" key="3">
    <source>
        <dbReference type="EMBL" id="MDU0240375.1"/>
    </source>
</evidence>
<dbReference type="Proteomes" id="UP000285469">
    <property type="component" value="Unassembled WGS sequence"/>
</dbReference>
<dbReference type="EMBL" id="QSTG01000014">
    <property type="protein sequence ID" value="RGM44146.1"/>
    <property type="molecule type" value="Genomic_DNA"/>
</dbReference>
<gene>
    <name evidence="7" type="ORF">DW783_04265</name>
    <name evidence="6" type="ORF">DWV70_00780</name>
    <name evidence="5" type="ORF">DWX04_05550</name>
    <name evidence="4" type="ORF">DXC16_09985</name>
    <name evidence="2" type="ORF">LI282_08250</name>
    <name evidence="3" type="ORF">RVH43_06980</name>
</gene>
<comment type="caution">
    <text evidence="4">The sequence shown here is derived from an EMBL/GenBank/DDBJ whole genome shotgun (WGS) entry which is preliminary data.</text>
</comment>
<dbReference type="RefSeq" id="WP_008781816.1">
    <property type="nucleotide sequence ID" value="NZ_CP072234.1"/>
</dbReference>
<dbReference type="EMBL" id="JAJCQG010000021">
    <property type="protein sequence ID" value="MCB7281025.1"/>
    <property type="molecule type" value="Genomic_DNA"/>
</dbReference>
<dbReference type="Proteomes" id="UP000261003">
    <property type="component" value="Unassembled WGS sequence"/>
</dbReference>
<accession>A0A3E4WPB6</accession>
<evidence type="ECO:0000313" key="10">
    <source>
        <dbReference type="Proteomes" id="UP000283833"/>
    </source>
</evidence>
<dbReference type="GO" id="GO:0003677">
    <property type="term" value="F:DNA binding"/>
    <property type="evidence" value="ECO:0007669"/>
    <property type="project" value="UniProtKB-KW"/>
</dbReference>
<dbReference type="Proteomes" id="UP000283833">
    <property type="component" value="Unassembled WGS sequence"/>
</dbReference>
<evidence type="ECO:0000313" key="6">
    <source>
        <dbReference type="EMBL" id="RGW50767.1"/>
    </source>
</evidence>
<evidence type="ECO:0000313" key="7">
    <source>
        <dbReference type="EMBL" id="RHD83837.1"/>
    </source>
</evidence>
<dbReference type="EMBL" id="QRXI01000005">
    <property type="protein sequence ID" value="RGT96172.1"/>
    <property type="molecule type" value="Genomic_DNA"/>
</dbReference>
<evidence type="ECO:0000313" key="2">
    <source>
        <dbReference type="EMBL" id="MCB7281025.1"/>
    </source>
</evidence>
<organism evidence="4 8">
    <name type="scientific">Phocaeicola vulgatus</name>
    <name type="common">Bacteroides vulgatus</name>
    <dbReference type="NCBI Taxonomy" id="821"/>
    <lineage>
        <taxon>Bacteria</taxon>
        <taxon>Pseudomonadati</taxon>
        <taxon>Bacteroidota</taxon>
        <taxon>Bacteroidia</taxon>
        <taxon>Bacteroidales</taxon>
        <taxon>Bacteroidaceae</taxon>
        <taxon>Phocaeicola</taxon>
    </lineage>
</organism>
<sequence length="126" mass="14813">MQEYVEDNPITFNDIPRVMSDILKKCDLLEQSIEILHEEIRQSNQKSPSEHIPMDVKEACEFLKIKKSTMYCYIQNGQIPVNKKGKKYTFFRDDLIKWVESGCKTEKPISTAEINQILSKRSSRRK</sequence>
<reference evidence="3" key="3">
    <citation type="submission" date="2023-10" db="EMBL/GenBank/DDBJ databases">
        <title>Genome of Potential pathogenic bacteria in Crohn's disease.</title>
        <authorList>
            <person name="Rodriguez-Palacios A."/>
        </authorList>
    </citation>
    <scope>NUCLEOTIDE SEQUENCE</scope>
    <source>
        <strain evidence="3">CavFT-hAR11</strain>
    </source>
</reference>
<feature type="domain" description="Helix-turn-helix" evidence="1">
    <location>
        <begin position="54"/>
        <end position="101"/>
    </location>
</feature>
<dbReference type="EMBL" id="JAWDET010000006">
    <property type="protein sequence ID" value="MDU0240375.1"/>
    <property type="molecule type" value="Genomic_DNA"/>
</dbReference>
<dbReference type="NCBIfam" id="TIGR01764">
    <property type="entry name" value="excise"/>
    <property type="match status" value="1"/>
</dbReference>
<dbReference type="Proteomes" id="UP001181239">
    <property type="component" value="Unassembled WGS sequence"/>
</dbReference>
<evidence type="ECO:0000313" key="4">
    <source>
        <dbReference type="EMBL" id="RGM44146.1"/>
    </source>
</evidence>
<dbReference type="Proteomes" id="UP000283429">
    <property type="component" value="Unassembled WGS sequence"/>
</dbReference>
<protein>
    <submittedName>
        <fullName evidence="4">DNA-binding protein</fullName>
    </submittedName>
    <submittedName>
        <fullName evidence="2">Helix-turn-helix domain-containing protein</fullName>
    </submittedName>
</protein>
<evidence type="ECO:0000313" key="5">
    <source>
        <dbReference type="EMBL" id="RGT96172.1"/>
    </source>
</evidence>
<dbReference type="EMBL" id="QSJM01000008">
    <property type="protein sequence ID" value="RHD83837.1"/>
    <property type="molecule type" value="Genomic_DNA"/>
</dbReference>
<reference evidence="8 9" key="1">
    <citation type="submission" date="2018-08" db="EMBL/GenBank/DDBJ databases">
        <title>A genome reference for cultivated species of the human gut microbiota.</title>
        <authorList>
            <person name="Zou Y."/>
            <person name="Xue W."/>
            <person name="Luo G."/>
        </authorList>
    </citation>
    <scope>NUCLEOTIDE SEQUENCE [LARGE SCALE GENOMIC DNA]</scope>
    <source>
        <strain evidence="6 11">AF12-25</strain>
        <strain evidence="5 10">AF18-14</strain>
        <strain evidence="7 9">AM30-40</strain>
        <strain evidence="4 8">OM08-13BH</strain>
    </source>
</reference>
<evidence type="ECO:0000259" key="1">
    <source>
        <dbReference type="Pfam" id="PF12728"/>
    </source>
</evidence>
<name>A0A3E4WPB6_PHOVU</name>
<evidence type="ECO:0000313" key="9">
    <source>
        <dbReference type="Proteomes" id="UP000283429"/>
    </source>
</evidence>
<dbReference type="EMBL" id="QSAI01000001">
    <property type="protein sequence ID" value="RGW50767.1"/>
    <property type="molecule type" value="Genomic_DNA"/>
</dbReference>
<reference evidence="2" key="2">
    <citation type="submission" date="2021-10" db="EMBL/GenBank/DDBJ databases">
        <title>Collection of gut derived symbiotic bacterial strains cultured from healthy donors.</title>
        <authorList>
            <person name="Lin H."/>
            <person name="Littmann E."/>
            <person name="Kohout C."/>
            <person name="Pamer E.G."/>
        </authorList>
    </citation>
    <scope>NUCLEOTIDE SEQUENCE</scope>
    <source>
        <strain evidence="2">DFI.1.167</strain>
    </source>
</reference>